<protein>
    <submittedName>
        <fullName evidence="2">Uncharacterized protein</fullName>
    </submittedName>
</protein>
<evidence type="ECO:0000313" key="2">
    <source>
        <dbReference type="EMBL" id="KAK8074580.1"/>
    </source>
</evidence>
<sequence length="176" mass="19591">MNMKQHLLRDHLWPEYYCDPCRSAIGDSDRQFLCPNCSNPTYEFITEPQLGQLRQFRGKSRSVTEQCHALWEIVFGDGARPESIYAEGIRTESLALVRELVDTSGPRVIETVMRGQYPVLATASDAAGLFRRTLDAFEDSEDASSNSAFELEMGGGSQEENPSGFESGDGVDQLDV</sequence>
<reference evidence="2 3" key="1">
    <citation type="submission" date="2023-01" db="EMBL/GenBank/DDBJ databases">
        <title>Analysis of 21 Apiospora genomes using comparative genomics revels a genus with tremendous synthesis potential of carbohydrate active enzymes and secondary metabolites.</title>
        <authorList>
            <person name="Sorensen T."/>
        </authorList>
    </citation>
    <scope>NUCLEOTIDE SEQUENCE [LARGE SCALE GENOMIC DNA]</scope>
    <source>
        <strain evidence="2 3">CBS 114990</strain>
    </source>
</reference>
<evidence type="ECO:0000313" key="3">
    <source>
        <dbReference type="Proteomes" id="UP001433268"/>
    </source>
</evidence>
<feature type="region of interest" description="Disordered" evidence="1">
    <location>
        <begin position="139"/>
        <end position="176"/>
    </location>
</feature>
<dbReference type="Proteomes" id="UP001433268">
    <property type="component" value="Unassembled WGS sequence"/>
</dbReference>
<dbReference type="GeneID" id="92046618"/>
<name>A0ABR1VTJ6_9PEZI</name>
<organism evidence="2 3">
    <name type="scientific">Apiospora hydei</name>
    <dbReference type="NCBI Taxonomy" id="1337664"/>
    <lineage>
        <taxon>Eukaryota</taxon>
        <taxon>Fungi</taxon>
        <taxon>Dikarya</taxon>
        <taxon>Ascomycota</taxon>
        <taxon>Pezizomycotina</taxon>
        <taxon>Sordariomycetes</taxon>
        <taxon>Xylariomycetidae</taxon>
        <taxon>Amphisphaeriales</taxon>
        <taxon>Apiosporaceae</taxon>
        <taxon>Apiospora</taxon>
    </lineage>
</organism>
<dbReference type="EMBL" id="JAQQWN010000007">
    <property type="protein sequence ID" value="KAK8074580.1"/>
    <property type="molecule type" value="Genomic_DNA"/>
</dbReference>
<accession>A0ABR1VTJ6</accession>
<comment type="caution">
    <text evidence="2">The sequence shown here is derived from an EMBL/GenBank/DDBJ whole genome shotgun (WGS) entry which is preliminary data.</text>
</comment>
<dbReference type="RefSeq" id="XP_066665520.1">
    <property type="nucleotide sequence ID" value="XM_066813558.1"/>
</dbReference>
<gene>
    <name evidence="2" type="ORF">PG997_009243</name>
</gene>
<evidence type="ECO:0000256" key="1">
    <source>
        <dbReference type="SAM" id="MobiDB-lite"/>
    </source>
</evidence>
<keyword evidence="3" id="KW-1185">Reference proteome</keyword>
<proteinExistence type="predicted"/>